<protein>
    <submittedName>
        <fullName evidence="1">Uncharacterized protein</fullName>
    </submittedName>
</protein>
<dbReference type="EMBL" id="MTYJ01000001">
    <property type="protein sequence ID" value="OQV26027.1"/>
    <property type="molecule type" value="Genomic_DNA"/>
</dbReference>
<name>A0A1W0XEZ1_HYPEX</name>
<dbReference type="AlphaFoldDB" id="A0A1W0XEZ1"/>
<reference evidence="2" key="1">
    <citation type="submission" date="2017-01" db="EMBL/GenBank/DDBJ databases">
        <title>Comparative genomics of anhydrobiosis in the tardigrade Hypsibius dujardini.</title>
        <authorList>
            <person name="Yoshida Y."/>
            <person name="Koutsovoulos G."/>
            <person name="Laetsch D."/>
            <person name="Stevens L."/>
            <person name="Kumar S."/>
            <person name="Horikawa D."/>
            <person name="Ishino K."/>
            <person name="Komine S."/>
            <person name="Tomita M."/>
            <person name="Blaxter M."/>
            <person name="Arakawa K."/>
        </authorList>
    </citation>
    <scope>NUCLEOTIDE SEQUENCE [LARGE SCALE GENOMIC DNA]</scope>
    <source>
        <strain evidence="2">Z151</strain>
    </source>
</reference>
<comment type="caution">
    <text evidence="1">The sequence shown here is derived from an EMBL/GenBank/DDBJ whole genome shotgun (WGS) entry which is preliminary data.</text>
</comment>
<sequence length="137" mass="15941">MNALLTNSEWAYYLLLIYKNFRTTRELIHQLNDFFSVIVLANLVRFLLDNVSFMAADETLRNVIYVNARIMFVNAVNWFAVLLYCYGQSIDLLLTYGLLFYQTRDAKGGINTIMTTTELHADLDYLTGDYRDIIART</sequence>
<evidence type="ECO:0000313" key="1">
    <source>
        <dbReference type="EMBL" id="OQV26027.1"/>
    </source>
</evidence>
<keyword evidence="2" id="KW-1185">Reference proteome</keyword>
<organism evidence="1 2">
    <name type="scientific">Hypsibius exemplaris</name>
    <name type="common">Freshwater tardigrade</name>
    <dbReference type="NCBI Taxonomy" id="2072580"/>
    <lineage>
        <taxon>Eukaryota</taxon>
        <taxon>Metazoa</taxon>
        <taxon>Ecdysozoa</taxon>
        <taxon>Tardigrada</taxon>
        <taxon>Eutardigrada</taxon>
        <taxon>Parachela</taxon>
        <taxon>Hypsibioidea</taxon>
        <taxon>Hypsibiidae</taxon>
        <taxon>Hypsibius</taxon>
    </lineage>
</organism>
<gene>
    <name evidence="1" type="ORF">BV898_00157</name>
</gene>
<dbReference type="Proteomes" id="UP000192578">
    <property type="component" value="Unassembled WGS sequence"/>
</dbReference>
<evidence type="ECO:0000313" key="2">
    <source>
        <dbReference type="Proteomes" id="UP000192578"/>
    </source>
</evidence>
<proteinExistence type="predicted"/>
<accession>A0A1W0XEZ1</accession>